<organism evidence="2 3">
    <name type="scientific">Chania multitudinisentens RB-25</name>
    <dbReference type="NCBI Taxonomy" id="1441930"/>
    <lineage>
        <taxon>Bacteria</taxon>
        <taxon>Pseudomonadati</taxon>
        <taxon>Pseudomonadota</taxon>
        <taxon>Gammaproteobacteria</taxon>
        <taxon>Enterobacterales</taxon>
        <taxon>Yersiniaceae</taxon>
        <taxon>Chania</taxon>
    </lineage>
</organism>
<dbReference type="EMBL" id="CP007044">
    <property type="protein sequence ID" value="AHG18634.2"/>
    <property type="molecule type" value="Genomic_DNA"/>
</dbReference>
<sequence length="132" mass="14861">MSINNIFRFSERSERNLIGIHHDLVKVVRLALSITQTDFSVIEGLRTAERQKQMVNSGHSQTLNSRHLTGHAVDLAPLINGAIPWDNWTAFAELAKTVKLAAESLNIPIVWGGDWTSLKDGPHFELSRKFYP</sequence>
<evidence type="ECO:0000313" key="3">
    <source>
        <dbReference type="Proteomes" id="UP000019030"/>
    </source>
</evidence>
<dbReference type="InterPro" id="IPR039561">
    <property type="entry name" value="Peptidase_M15C"/>
</dbReference>
<dbReference type="SUPFAM" id="SSF55166">
    <property type="entry name" value="Hedgehog/DD-peptidase"/>
    <property type="match status" value="1"/>
</dbReference>
<dbReference type="Pfam" id="PF13539">
    <property type="entry name" value="Peptidase_M15_4"/>
    <property type="match status" value="1"/>
</dbReference>
<proteinExistence type="predicted"/>
<dbReference type="KEGG" id="sfo:Z042_02650"/>
<dbReference type="Gene3D" id="3.30.1380.10">
    <property type="match status" value="1"/>
</dbReference>
<dbReference type="eggNOG" id="COG3108">
    <property type="taxonomic scope" value="Bacteria"/>
</dbReference>
<dbReference type="STRING" id="1441930.Z042_02650"/>
<dbReference type="GO" id="GO:0008233">
    <property type="term" value="F:peptidase activity"/>
    <property type="evidence" value="ECO:0007669"/>
    <property type="project" value="InterPro"/>
</dbReference>
<dbReference type="AlphaFoldDB" id="W0L8B5"/>
<dbReference type="RefSeq" id="WP_024913634.1">
    <property type="nucleotide sequence ID" value="NZ_CP007044.2"/>
</dbReference>
<protein>
    <submittedName>
        <fullName evidence="2">Peptidase M15</fullName>
    </submittedName>
</protein>
<reference evidence="2 3" key="2">
    <citation type="submission" date="2015-03" db="EMBL/GenBank/DDBJ databases">
        <authorList>
            <person name="Chan K.-G."/>
        </authorList>
    </citation>
    <scope>NUCLEOTIDE SEQUENCE [LARGE SCALE GENOMIC DNA]</scope>
    <source>
        <strain evidence="2 3">RB-25</strain>
    </source>
</reference>
<name>W0L8B5_9GAMM</name>
<reference evidence="2 3" key="1">
    <citation type="submission" date="2014-01" db="EMBL/GenBank/DDBJ databases">
        <title>Isolation of Serratia multitudinisentens RB-25 from Ex-Landfill site.</title>
        <authorList>
            <person name="Robson E.H.J."/>
        </authorList>
    </citation>
    <scope>NUCLEOTIDE SEQUENCE [LARGE SCALE GENOMIC DNA]</scope>
    <source>
        <strain evidence="2 3">RB-25</strain>
    </source>
</reference>
<evidence type="ECO:0000259" key="1">
    <source>
        <dbReference type="Pfam" id="PF13539"/>
    </source>
</evidence>
<dbReference type="InterPro" id="IPR009045">
    <property type="entry name" value="Zn_M74/Hedgehog-like"/>
</dbReference>
<dbReference type="Proteomes" id="UP000019030">
    <property type="component" value="Chromosome"/>
</dbReference>
<evidence type="ECO:0000313" key="2">
    <source>
        <dbReference type="EMBL" id="AHG18634.2"/>
    </source>
</evidence>
<dbReference type="CDD" id="cd14845">
    <property type="entry name" value="L-Ala-D-Glu_peptidase_like"/>
    <property type="match status" value="1"/>
</dbReference>
<dbReference type="OrthoDB" id="8479979at2"/>
<keyword evidence="3" id="KW-1185">Reference proteome</keyword>
<feature type="domain" description="Peptidase M15C" evidence="1">
    <location>
        <begin position="60"/>
        <end position="126"/>
    </location>
</feature>
<dbReference type="HOGENOM" id="CLU_109248_3_1_6"/>
<accession>W0L8B5</accession>
<gene>
    <name evidence="2" type="ORF">Z042_02650</name>
</gene>